<sequence>MTTDQHAPAEADRLVVHRIVRAAPEVVFDLLADPARHHLTEPTDWVRGSLEAAPARITEIGQVFGIEMFHLNAGGRYEMHNLVIAFEPGRTIAWEPSQYAPDGTLAGGGWTWRYDLDPTPEGTRVTLTYDWSATPPEVAAEIGGLPSVGPEFLARSLDALAAAVEDAPA</sequence>
<dbReference type="Gene3D" id="3.30.530.20">
    <property type="match status" value="1"/>
</dbReference>
<reference evidence="2" key="1">
    <citation type="journal article" date="2019" name="Int. J. Syst. Evol. Microbiol.">
        <title>The Global Catalogue of Microorganisms (GCM) 10K type strain sequencing project: providing services to taxonomists for standard genome sequencing and annotation.</title>
        <authorList>
            <consortium name="The Broad Institute Genomics Platform"/>
            <consortium name="The Broad Institute Genome Sequencing Center for Infectious Disease"/>
            <person name="Wu L."/>
            <person name="Ma J."/>
        </authorList>
    </citation>
    <scope>NUCLEOTIDE SEQUENCE [LARGE SCALE GENOMIC DNA]</scope>
    <source>
        <strain evidence="2">CGMCC 1.16455</strain>
    </source>
</reference>
<organism evidence="1 2">
    <name type="scientific">Brachybacterium tyrofermentans</name>
    <dbReference type="NCBI Taxonomy" id="47848"/>
    <lineage>
        <taxon>Bacteria</taxon>
        <taxon>Bacillati</taxon>
        <taxon>Actinomycetota</taxon>
        <taxon>Actinomycetes</taxon>
        <taxon>Micrococcales</taxon>
        <taxon>Dermabacteraceae</taxon>
        <taxon>Brachybacterium</taxon>
    </lineage>
</organism>
<evidence type="ECO:0000313" key="1">
    <source>
        <dbReference type="EMBL" id="MFC5298200.1"/>
    </source>
</evidence>
<dbReference type="SUPFAM" id="SSF55961">
    <property type="entry name" value="Bet v1-like"/>
    <property type="match status" value="1"/>
</dbReference>
<dbReference type="Pfam" id="PF10604">
    <property type="entry name" value="Polyketide_cyc2"/>
    <property type="match status" value="1"/>
</dbReference>
<dbReference type="RefSeq" id="WP_343922574.1">
    <property type="nucleotide sequence ID" value="NZ_BAAAIR010000016.1"/>
</dbReference>
<dbReference type="Proteomes" id="UP001595937">
    <property type="component" value="Unassembled WGS sequence"/>
</dbReference>
<dbReference type="EMBL" id="JBHSLN010000025">
    <property type="protein sequence ID" value="MFC5298200.1"/>
    <property type="molecule type" value="Genomic_DNA"/>
</dbReference>
<protein>
    <submittedName>
        <fullName evidence="1">SRPBCC family protein</fullName>
    </submittedName>
</protein>
<dbReference type="InterPro" id="IPR019587">
    <property type="entry name" value="Polyketide_cyclase/dehydratase"/>
</dbReference>
<gene>
    <name evidence="1" type="ORF">ACFPK8_11815</name>
</gene>
<comment type="caution">
    <text evidence="1">The sequence shown here is derived from an EMBL/GenBank/DDBJ whole genome shotgun (WGS) entry which is preliminary data.</text>
</comment>
<evidence type="ECO:0000313" key="2">
    <source>
        <dbReference type="Proteomes" id="UP001595937"/>
    </source>
</evidence>
<dbReference type="GeneID" id="303296259"/>
<accession>A0ABW0FHS6</accession>
<proteinExistence type="predicted"/>
<name>A0ABW0FHS6_9MICO</name>
<dbReference type="InterPro" id="IPR023393">
    <property type="entry name" value="START-like_dom_sf"/>
</dbReference>
<keyword evidence="2" id="KW-1185">Reference proteome</keyword>